<feature type="chain" id="PRO_5025600945" evidence="1">
    <location>
        <begin position="21"/>
        <end position="124"/>
    </location>
</feature>
<keyword evidence="3" id="KW-1185">Reference proteome</keyword>
<dbReference type="Gene3D" id="6.10.250.100">
    <property type="match status" value="2"/>
</dbReference>
<gene>
    <name evidence="2" type="primary">afp4</name>
</gene>
<feature type="signal peptide" evidence="1">
    <location>
        <begin position="1"/>
        <end position="20"/>
    </location>
</feature>
<keyword evidence="1" id="KW-0732">Signal</keyword>
<evidence type="ECO:0000313" key="2">
    <source>
        <dbReference type="Ensembl" id="ENSSORP00005003145.1"/>
    </source>
</evidence>
<name>A0A672YEZ1_9TELE</name>
<accession>A0A672YEZ1</accession>
<dbReference type="Ensembl" id="ENSSORT00005003241.1">
    <property type="protein sequence ID" value="ENSSORP00005003145.1"/>
    <property type="gene ID" value="ENSSORG00005001938.1"/>
</dbReference>
<dbReference type="InParanoid" id="A0A672YEZ1"/>
<proteinExistence type="predicted"/>
<reference evidence="2" key="1">
    <citation type="submission" date="2019-06" db="EMBL/GenBank/DDBJ databases">
        <authorList>
            <consortium name="Wellcome Sanger Institute Data Sharing"/>
        </authorList>
    </citation>
    <scope>NUCLEOTIDE SEQUENCE [LARGE SCALE GENOMIC DNA]</scope>
</reference>
<reference evidence="2" key="3">
    <citation type="submission" date="2025-09" db="UniProtKB">
        <authorList>
            <consortium name="Ensembl"/>
        </authorList>
    </citation>
    <scope>IDENTIFICATION</scope>
</reference>
<dbReference type="AlphaFoldDB" id="A0A672YEZ1"/>
<sequence>MKFTLIATLVVLALAQGSLAQDATDLEKLTQYFEDMKAKMTEMIRNQDVATQAQALLEQGRTNLEPLTSQVQEQLRTITTKLEEQVKPLAENVQAQMQPMIDQFQQEMQNIFNKVMEQTKAIGN</sequence>
<dbReference type="SUPFAM" id="SSF58113">
    <property type="entry name" value="Apolipoprotein A-I"/>
    <property type="match status" value="1"/>
</dbReference>
<protein>
    <submittedName>
        <fullName evidence="2">Type-4 ice-structuring protein LS-12-like</fullName>
    </submittedName>
</protein>
<evidence type="ECO:0000256" key="1">
    <source>
        <dbReference type="SAM" id="SignalP"/>
    </source>
</evidence>
<evidence type="ECO:0000313" key="3">
    <source>
        <dbReference type="Proteomes" id="UP000472271"/>
    </source>
</evidence>
<dbReference type="Proteomes" id="UP000472271">
    <property type="component" value="Chromosome 11"/>
</dbReference>
<reference evidence="2" key="2">
    <citation type="submission" date="2025-08" db="UniProtKB">
        <authorList>
            <consortium name="Ensembl"/>
        </authorList>
    </citation>
    <scope>IDENTIFICATION</scope>
</reference>
<dbReference type="OrthoDB" id="8446556at2759"/>
<organism evidence="2 3">
    <name type="scientific">Sphaeramia orbicularis</name>
    <name type="common">orbiculate cardinalfish</name>
    <dbReference type="NCBI Taxonomy" id="375764"/>
    <lineage>
        <taxon>Eukaryota</taxon>
        <taxon>Metazoa</taxon>
        <taxon>Chordata</taxon>
        <taxon>Craniata</taxon>
        <taxon>Vertebrata</taxon>
        <taxon>Euteleostomi</taxon>
        <taxon>Actinopterygii</taxon>
        <taxon>Neopterygii</taxon>
        <taxon>Teleostei</taxon>
        <taxon>Neoteleostei</taxon>
        <taxon>Acanthomorphata</taxon>
        <taxon>Gobiaria</taxon>
        <taxon>Kurtiformes</taxon>
        <taxon>Apogonoidei</taxon>
        <taxon>Apogonidae</taxon>
        <taxon>Apogoninae</taxon>
        <taxon>Sphaeramia</taxon>
    </lineage>
</organism>